<feature type="transmembrane region" description="Helical" evidence="1">
    <location>
        <begin position="377"/>
        <end position="396"/>
    </location>
</feature>
<dbReference type="EMBL" id="FNWJ01000001">
    <property type="protein sequence ID" value="SEH11719.1"/>
    <property type="molecule type" value="Genomic_DNA"/>
</dbReference>
<feature type="transmembrane region" description="Helical" evidence="1">
    <location>
        <begin position="216"/>
        <end position="233"/>
    </location>
</feature>
<feature type="transmembrane region" description="Helical" evidence="1">
    <location>
        <begin position="446"/>
        <end position="463"/>
    </location>
</feature>
<feature type="transmembrane region" description="Helical" evidence="1">
    <location>
        <begin position="346"/>
        <end position="365"/>
    </location>
</feature>
<evidence type="ECO:0000256" key="1">
    <source>
        <dbReference type="SAM" id="Phobius"/>
    </source>
</evidence>
<feature type="transmembrane region" description="Helical" evidence="1">
    <location>
        <begin position="677"/>
        <end position="700"/>
    </location>
</feature>
<feature type="transmembrane region" description="Helical" evidence="1">
    <location>
        <begin position="613"/>
        <end position="634"/>
    </location>
</feature>
<feature type="transmembrane region" description="Helical" evidence="1">
    <location>
        <begin position="6"/>
        <end position="26"/>
    </location>
</feature>
<dbReference type="STRING" id="29539.SAMN02745716_0858"/>
<keyword evidence="1" id="KW-0472">Membrane</keyword>
<name>A0A1H6FLG8_THEAL</name>
<dbReference type="Proteomes" id="UP000222056">
    <property type="component" value="Unassembled WGS sequence"/>
</dbReference>
<evidence type="ECO:0000313" key="2">
    <source>
        <dbReference type="EMBL" id="SEH11719.1"/>
    </source>
</evidence>
<keyword evidence="1" id="KW-1133">Transmembrane helix</keyword>
<accession>A0A1H6FLG8</accession>
<sequence>MKRGLRRGLIIAAFGALALVGAVYYLSWPVRFPEFVSPASPSEPVTTFGHRVTERCVNVPALGPEPLRARLVVRSLNVDRTGGQTSLQAIVRSDGRAKPGPEALLRLRGREARVVLSVPPVREPARVCIRGRSGESAQLLGIGATPALRLERAKSQPRLLLLADLLRRLSLGAAIALPPAGAITLLLLTGCALSIALLILLRTLFSRTFNSHRKTIAGLLVLAWAHAALWALLVPPFQVPDEQVHYAYAVYLAQHGTGPSTRGRFTDLASPQEAAIHAAFQTGSVAFNPSGRPPWSDQLRHQIDQVTALSNTMADVSTNATGQPPLYYFSLALPAVIFKTVPQQLLLMRMISALWFALLVLALYAFIGELQPGRPRLALAVGIAAALFPLGAFLGGGVNPDVALAALVAVTLFLGLRLICYGGRWLAALLGLGIACLSLVKLTGSALAPAFLFFAILGTLRHLRRHGGWSALRSTAAFIIGIGMPMLLYTAWSLVSSRPLLARAVTDQASAVAGSTSVAGRSVREFVSWAWQLYLPRMPWQQDLIPGQPLKDVWLSGLAGRFGYLDYATPSWTKVVVAVMFICVLGLAALTWARNHAQRDRQCSVLHDRRVRALAAVLPVMTGILLVVIAWADYTSVKAGGPPFRQARYLLPLLPAFFALVPAAVKSVPVRLRRGVGVMGIGVCVLWAASALAATINRYWL</sequence>
<dbReference type="InterPro" id="IPR018674">
    <property type="entry name" value="DUF2142_membrane"/>
</dbReference>
<dbReference type="RefSeq" id="WP_143038577.1">
    <property type="nucleotide sequence ID" value="NZ_FNWJ01000001.1"/>
</dbReference>
<protein>
    <submittedName>
        <fullName evidence="2">Predicted membrane protein</fullName>
    </submittedName>
</protein>
<dbReference type="Pfam" id="PF09913">
    <property type="entry name" value="DUF2142"/>
    <property type="match status" value="1"/>
</dbReference>
<keyword evidence="3" id="KW-1185">Reference proteome</keyword>
<gene>
    <name evidence="2" type="ORF">SAMN02745716_0858</name>
</gene>
<feature type="transmembrane region" description="Helical" evidence="1">
    <location>
        <begin position="646"/>
        <end position="665"/>
    </location>
</feature>
<feature type="transmembrane region" description="Helical" evidence="1">
    <location>
        <begin position="402"/>
        <end position="420"/>
    </location>
</feature>
<organism evidence="2 3">
    <name type="scientific">Thermoleophilum album</name>
    <dbReference type="NCBI Taxonomy" id="29539"/>
    <lineage>
        <taxon>Bacteria</taxon>
        <taxon>Bacillati</taxon>
        <taxon>Actinomycetota</taxon>
        <taxon>Thermoleophilia</taxon>
        <taxon>Thermoleophilales</taxon>
        <taxon>Thermoleophilaceae</taxon>
        <taxon>Thermoleophilum</taxon>
    </lineage>
</organism>
<evidence type="ECO:0000313" key="3">
    <source>
        <dbReference type="Proteomes" id="UP000222056"/>
    </source>
</evidence>
<feature type="transmembrane region" description="Helical" evidence="1">
    <location>
        <begin position="475"/>
        <end position="495"/>
    </location>
</feature>
<keyword evidence="1" id="KW-0812">Transmembrane</keyword>
<feature type="transmembrane region" description="Helical" evidence="1">
    <location>
        <begin position="183"/>
        <end position="204"/>
    </location>
</feature>
<reference evidence="3" key="1">
    <citation type="submission" date="2016-10" db="EMBL/GenBank/DDBJ databases">
        <authorList>
            <person name="Varghese N."/>
            <person name="Submissions S."/>
        </authorList>
    </citation>
    <scope>NUCLEOTIDE SEQUENCE [LARGE SCALE GENOMIC DNA]</scope>
    <source>
        <strain evidence="3">ATCC 35263</strain>
    </source>
</reference>
<dbReference type="OrthoDB" id="5243981at2"/>
<dbReference type="AlphaFoldDB" id="A0A1H6FLG8"/>
<proteinExistence type="predicted"/>
<feature type="transmembrane region" description="Helical" evidence="1">
    <location>
        <begin position="572"/>
        <end position="593"/>
    </location>
</feature>